<comment type="caution">
    <text evidence="1">The sequence shown here is derived from an EMBL/GenBank/DDBJ whole genome shotgun (WGS) entry which is preliminary data.</text>
</comment>
<protein>
    <recommendedName>
        <fullName evidence="3">DUF465 domain-containing protein</fullName>
    </recommendedName>
</protein>
<name>A0A2A2SI61_9SPHN</name>
<evidence type="ECO:0000313" key="2">
    <source>
        <dbReference type="Proteomes" id="UP000218151"/>
    </source>
</evidence>
<evidence type="ECO:0000313" key="1">
    <source>
        <dbReference type="EMBL" id="PAX08850.1"/>
    </source>
</evidence>
<evidence type="ECO:0008006" key="3">
    <source>
        <dbReference type="Google" id="ProtNLM"/>
    </source>
</evidence>
<dbReference type="Proteomes" id="UP000218151">
    <property type="component" value="Unassembled WGS sequence"/>
</dbReference>
<gene>
    <name evidence="1" type="ORF">CKY28_05715</name>
</gene>
<organism evidence="1 2">
    <name type="scientific">Sphingomonas lenta</name>
    <dbReference type="NCBI Taxonomy" id="1141887"/>
    <lineage>
        <taxon>Bacteria</taxon>
        <taxon>Pseudomonadati</taxon>
        <taxon>Pseudomonadota</taxon>
        <taxon>Alphaproteobacteria</taxon>
        <taxon>Sphingomonadales</taxon>
        <taxon>Sphingomonadaceae</taxon>
        <taxon>Sphingomonas</taxon>
    </lineage>
</organism>
<keyword evidence="2" id="KW-1185">Reference proteome</keyword>
<dbReference type="InterPro" id="IPR007420">
    <property type="entry name" value="DUF465"/>
</dbReference>
<sequence length="78" mass="8797">MSAYVDRLVQAHRTLSRAIRQERARPGADSLELARLKKRRLAIKDRLSLIFPDVSEMRCAGRAALKRLSRPVGVGVRS</sequence>
<dbReference type="RefSeq" id="WP_095997361.1">
    <property type="nucleotide sequence ID" value="NZ_NSLI01000002.1"/>
</dbReference>
<dbReference type="Pfam" id="PF04325">
    <property type="entry name" value="DUF465"/>
    <property type="match status" value="1"/>
</dbReference>
<proteinExistence type="predicted"/>
<reference evidence="2" key="1">
    <citation type="submission" date="2017-09" db="EMBL/GenBank/DDBJ databases">
        <authorList>
            <person name="Feng G."/>
            <person name="Zhu H."/>
        </authorList>
    </citation>
    <scope>NUCLEOTIDE SEQUENCE [LARGE SCALE GENOMIC DNA]</scope>
    <source>
        <strain evidence="2">1PNM-20</strain>
    </source>
</reference>
<dbReference type="EMBL" id="NSLI01000002">
    <property type="protein sequence ID" value="PAX08850.1"/>
    <property type="molecule type" value="Genomic_DNA"/>
</dbReference>
<accession>A0A2A2SI61</accession>
<dbReference type="AlphaFoldDB" id="A0A2A2SI61"/>
<dbReference type="Gene3D" id="6.10.280.50">
    <property type="match status" value="1"/>
</dbReference>
<dbReference type="InterPro" id="IPR038444">
    <property type="entry name" value="DUF465_sf"/>
</dbReference>